<sequence>MGRQRDGRVKRRGSGSGKGALVRDFGRPGVSPAARTTDSIAGSPGRVSRPAAGSVAIRTAPCGGSPAAGTCRV</sequence>
<protein>
    <submittedName>
        <fullName evidence="2">Uncharacterized protein</fullName>
    </submittedName>
</protein>
<evidence type="ECO:0000313" key="2">
    <source>
        <dbReference type="EMBL" id="GAA2199506.1"/>
    </source>
</evidence>
<evidence type="ECO:0000256" key="1">
    <source>
        <dbReference type="SAM" id="MobiDB-lite"/>
    </source>
</evidence>
<accession>A0ABN3BS31</accession>
<feature type="region of interest" description="Disordered" evidence="1">
    <location>
        <begin position="1"/>
        <end position="52"/>
    </location>
</feature>
<comment type="caution">
    <text evidence="2">The sequence shown here is derived from an EMBL/GenBank/DDBJ whole genome shotgun (WGS) entry which is preliminary data.</text>
</comment>
<gene>
    <name evidence="2" type="ORF">GCM10009787_46800</name>
</gene>
<keyword evidence="3" id="KW-1185">Reference proteome</keyword>
<dbReference type="Proteomes" id="UP001501391">
    <property type="component" value="Unassembled WGS sequence"/>
</dbReference>
<proteinExistence type="predicted"/>
<organism evidence="2 3">
    <name type="scientific">Streptomyces bangladeshensis</name>
    <dbReference type="NCBI Taxonomy" id="295352"/>
    <lineage>
        <taxon>Bacteria</taxon>
        <taxon>Bacillati</taxon>
        <taxon>Actinomycetota</taxon>
        <taxon>Actinomycetes</taxon>
        <taxon>Kitasatosporales</taxon>
        <taxon>Streptomycetaceae</taxon>
        <taxon>Streptomyces</taxon>
    </lineage>
</organism>
<reference evidence="2 3" key="1">
    <citation type="journal article" date="2019" name="Int. J. Syst. Evol. Microbiol.">
        <title>The Global Catalogue of Microorganisms (GCM) 10K type strain sequencing project: providing services to taxonomists for standard genome sequencing and annotation.</title>
        <authorList>
            <consortium name="The Broad Institute Genomics Platform"/>
            <consortium name="The Broad Institute Genome Sequencing Center for Infectious Disease"/>
            <person name="Wu L."/>
            <person name="Ma J."/>
        </authorList>
    </citation>
    <scope>NUCLEOTIDE SEQUENCE [LARGE SCALE GENOMIC DNA]</scope>
    <source>
        <strain evidence="2 3">JCM 14924</strain>
    </source>
</reference>
<evidence type="ECO:0000313" key="3">
    <source>
        <dbReference type="Proteomes" id="UP001501391"/>
    </source>
</evidence>
<name>A0ABN3BS31_9ACTN</name>
<dbReference type="EMBL" id="BAAAOQ010000015">
    <property type="protein sequence ID" value="GAA2199506.1"/>
    <property type="molecule type" value="Genomic_DNA"/>
</dbReference>